<dbReference type="Proteomes" id="UP000789525">
    <property type="component" value="Unassembled WGS sequence"/>
</dbReference>
<reference evidence="1" key="1">
    <citation type="submission" date="2021-06" db="EMBL/GenBank/DDBJ databases">
        <authorList>
            <person name="Kallberg Y."/>
            <person name="Tangrot J."/>
            <person name="Rosling A."/>
        </authorList>
    </citation>
    <scope>NUCLEOTIDE SEQUENCE</scope>
    <source>
        <strain evidence="1">CL356</strain>
    </source>
</reference>
<comment type="caution">
    <text evidence="1">The sequence shown here is derived from an EMBL/GenBank/DDBJ whole genome shotgun (WGS) entry which is preliminary data.</text>
</comment>
<dbReference type="EMBL" id="CAJVPT010009948">
    <property type="protein sequence ID" value="CAG8565736.1"/>
    <property type="molecule type" value="Genomic_DNA"/>
</dbReference>
<feature type="non-terminal residue" evidence="1">
    <location>
        <position position="220"/>
    </location>
</feature>
<protein>
    <submittedName>
        <fullName evidence="1">11879_t:CDS:1</fullName>
    </submittedName>
</protein>
<organism evidence="1 2">
    <name type="scientific">Acaulospora colombiana</name>
    <dbReference type="NCBI Taxonomy" id="27376"/>
    <lineage>
        <taxon>Eukaryota</taxon>
        <taxon>Fungi</taxon>
        <taxon>Fungi incertae sedis</taxon>
        <taxon>Mucoromycota</taxon>
        <taxon>Glomeromycotina</taxon>
        <taxon>Glomeromycetes</taxon>
        <taxon>Diversisporales</taxon>
        <taxon>Acaulosporaceae</taxon>
        <taxon>Acaulospora</taxon>
    </lineage>
</organism>
<sequence length="220" mass="25811">MPPSDHKATHNKASKRAQRQTATKHSYYEGESSDIDQTQEHENMMHDAVLDGNDTQFGAETMKPEEEETTKGSKVEREENEASTASTSNPIDHETLKSRQSVLGRLNYLNSEFNKKKDEIYSERLKHIDEEIKAVREGTHPEFEERLQQIIDKRDRAIESQELALTYRRQCIQKEFEAETLRVDEYYQTQRQLVNDRLIADIEEKKRKLAEDYESFDINN</sequence>
<proteinExistence type="predicted"/>
<accession>A0ACA9M4L3</accession>
<name>A0ACA9M4L3_9GLOM</name>
<keyword evidence="2" id="KW-1185">Reference proteome</keyword>
<gene>
    <name evidence="1" type="ORF">ACOLOM_LOCUS5403</name>
</gene>
<evidence type="ECO:0000313" key="1">
    <source>
        <dbReference type="EMBL" id="CAG8565736.1"/>
    </source>
</evidence>
<evidence type="ECO:0000313" key="2">
    <source>
        <dbReference type="Proteomes" id="UP000789525"/>
    </source>
</evidence>